<dbReference type="Proteomes" id="UP000663838">
    <property type="component" value="Unassembled WGS sequence"/>
</dbReference>
<sequence length="53" mass="6254">MLHPTGNGKRSDERIIQLLSMINVMFTKINRNNEPWSYEARNYTVVPLRGVHR</sequence>
<gene>
    <name evidence="1" type="ORF">TOA249_LOCUS33798</name>
</gene>
<proteinExistence type="predicted"/>
<comment type="caution">
    <text evidence="1">The sequence shown here is derived from an EMBL/GenBank/DDBJ whole genome shotgun (WGS) entry which is preliminary data.</text>
</comment>
<name>A0A821XU80_9BILA</name>
<feature type="non-terminal residue" evidence="1">
    <location>
        <position position="1"/>
    </location>
</feature>
<dbReference type="EMBL" id="CAJOBS010012662">
    <property type="protein sequence ID" value="CAF4949411.1"/>
    <property type="molecule type" value="Genomic_DNA"/>
</dbReference>
<organism evidence="1 2">
    <name type="scientific">Rotaria socialis</name>
    <dbReference type="NCBI Taxonomy" id="392032"/>
    <lineage>
        <taxon>Eukaryota</taxon>
        <taxon>Metazoa</taxon>
        <taxon>Spiralia</taxon>
        <taxon>Gnathifera</taxon>
        <taxon>Rotifera</taxon>
        <taxon>Eurotatoria</taxon>
        <taxon>Bdelloidea</taxon>
        <taxon>Philodinida</taxon>
        <taxon>Philodinidae</taxon>
        <taxon>Rotaria</taxon>
    </lineage>
</organism>
<dbReference type="AlphaFoldDB" id="A0A821XU80"/>
<evidence type="ECO:0000313" key="1">
    <source>
        <dbReference type="EMBL" id="CAF4949411.1"/>
    </source>
</evidence>
<accession>A0A821XU80</accession>
<reference evidence="1" key="1">
    <citation type="submission" date="2021-02" db="EMBL/GenBank/DDBJ databases">
        <authorList>
            <person name="Nowell W R."/>
        </authorList>
    </citation>
    <scope>NUCLEOTIDE SEQUENCE</scope>
</reference>
<evidence type="ECO:0000313" key="2">
    <source>
        <dbReference type="Proteomes" id="UP000663838"/>
    </source>
</evidence>
<protein>
    <submittedName>
        <fullName evidence="1">Uncharacterized protein</fullName>
    </submittedName>
</protein>